<dbReference type="Proteomes" id="UP000324233">
    <property type="component" value="Chromosome"/>
</dbReference>
<dbReference type="AlphaFoldDB" id="A0A5B9W653"/>
<gene>
    <name evidence="2" type="primary">ubiE_4</name>
    <name evidence="2" type="ORF">OJF2_42610</name>
</gene>
<dbReference type="PANTHER" id="PTHR43591">
    <property type="entry name" value="METHYLTRANSFERASE"/>
    <property type="match status" value="1"/>
</dbReference>
<dbReference type="InterPro" id="IPR029063">
    <property type="entry name" value="SAM-dependent_MTases_sf"/>
</dbReference>
<dbReference type="KEGG" id="agv:OJF2_42610"/>
<dbReference type="Pfam" id="PF08241">
    <property type="entry name" value="Methyltransf_11"/>
    <property type="match status" value="1"/>
</dbReference>
<accession>A0A5B9W653</accession>
<organism evidence="2 3">
    <name type="scientific">Aquisphaera giovannonii</name>
    <dbReference type="NCBI Taxonomy" id="406548"/>
    <lineage>
        <taxon>Bacteria</taxon>
        <taxon>Pseudomonadati</taxon>
        <taxon>Planctomycetota</taxon>
        <taxon>Planctomycetia</taxon>
        <taxon>Isosphaerales</taxon>
        <taxon>Isosphaeraceae</taxon>
        <taxon>Aquisphaera</taxon>
    </lineage>
</organism>
<evidence type="ECO:0000259" key="1">
    <source>
        <dbReference type="Pfam" id="PF08241"/>
    </source>
</evidence>
<proteinExistence type="predicted"/>
<evidence type="ECO:0000313" key="3">
    <source>
        <dbReference type="Proteomes" id="UP000324233"/>
    </source>
</evidence>
<dbReference type="EC" id="2.1.1.163" evidence="2"/>
<dbReference type="PANTHER" id="PTHR43591:SF78">
    <property type="entry name" value="SLR0407 PROTEIN"/>
    <property type="match status" value="1"/>
</dbReference>
<reference evidence="2 3" key="1">
    <citation type="submission" date="2019-08" db="EMBL/GenBank/DDBJ databases">
        <title>Deep-cultivation of Planctomycetes and their phenomic and genomic characterization uncovers novel biology.</title>
        <authorList>
            <person name="Wiegand S."/>
            <person name="Jogler M."/>
            <person name="Boedeker C."/>
            <person name="Pinto D."/>
            <person name="Vollmers J."/>
            <person name="Rivas-Marin E."/>
            <person name="Kohn T."/>
            <person name="Peeters S.H."/>
            <person name="Heuer A."/>
            <person name="Rast P."/>
            <person name="Oberbeckmann S."/>
            <person name="Bunk B."/>
            <person name="Jeske O."/>
            <person name="Meyerdierks A."/>
            <person name="Storesund J.E."/>
            <person name="Kallscheuer N."/>
            <person name="Luecker S."/>
            <person name="Lage O.M."/>
            <person name="Pohl T."/>
            <person name="Merkel B.J."/>
            <person name="Hornburger P."/>
            <person name="Mueller R.-W."/>
            <person name="Bruemmer F."/>
            <person name="Labrenz M."/>
            <person name="Spormann A.M."/>
            <person name="Op den Camp H."/>
            <person name="Overmann J."/>
            <person name="Amann R."/>
            <person name="Jetten M.S.M."/>
            <person name="Mascher T."/>
            <person name="Medema M.H."/>
            <person name="Devos D.P."/>
            <person name="Kaster A.-K."/>
            <person name="Ovreas L."/>
            <person name="Rohde M."/>
            <person name="Galperin M.Y."/>
            <person name="Jogler C."/>
        </authorList>
    </citation>
    <scope>NUCLEOTIDE SEQUENCE [LARGE SCALE GENOMIC DNA]</scope>
    <source>
        <strain evidence="2 3">OJF2</strain>
    </source>
</reference>
<dbReference type="RefSeq" id="WP_168221951.1">
    <property type="nucleotide sequence ID" value="NZ_CP042997.1"/>
</dbReference>
<sequence length="273" mass="29665">MSDDLASGFRDVDRAADFEVFSRCLELVDSIPFFADCKRESYRLLGAGPGRRILDVGCGLGDDAAAMARIVAPGGAVVGVDASRGMVEAARRRHEDVAGLSFEVADAGSLPFDDASFDACRIDRVLQHVPDPAPAIAEMARVLRPGGVLVAYDNDWETLTVDAPDRALTRTVLNAWCDRFPTGWIGRRLVPLFLDAGLIDVEAAPRTLVLRDLAVADRLYAFFATADRLAESGLARRDDLERWAGGLRAADARGRFFCSYTGFLIRGVREARA</sequence>
<evidence type="ECO:0000313" key="2">
    <source>
        <dbReference type="EMBL" id="QEH35704.1"/>
    </source>
</evidence>
<keyword evidence="2" id="KW-0489">Methyltransferase</keyword>
<dbReference type="SUPFAM" id="SSF53335">
    <property type="entry name" value="S-adenosyl-L-methionine-dependent methyltransferases"/>
    <property type="match status" value="1"/>
</dbReference>
<keyword evidence="3" id="KW-1185">Reference proteome</keyword>
<dbReference type="Gene3D" id="3.40.50.150">
    <property type="entry name" value="Vaccinia Virus protein VP39"/>
    <property type="match status" value="1"/>
</dbReference>
<dbReference type="GO" id="GO:0032259">
    <property type="term" value="P:methylation"/>
    <property type="evidence" value="ECO:0007669"/>
    <property type="project" value="UniProtKB-KW"/>
</dbReference>
<dbReference type="GO" id="GO:0008757">
    <property type="term" value="F:S-adenosylmethionine-dependent methyltransferase activity"/>
    <property type="evidence" value="ECO:0007669"/>
    <property type="project" value="InterPro"/>
</dbReference>
<dbReference type="CDD" id="cd02440">
    <property type="entry name" value="AdoMet_MTases"/>
    <property type="match status" value="1"/>
</dbReference>
<name>A0A5B9W653_9BACT</name>
<feature type="domain" description="Methyltransferase type 11" evidence="1">
    <location>
        <begin position="54"/>
        <end position="150"/>
    </location>
</feature>
<protein>
    <submittedName>
        <fullName evidence="2">Demethylmenaquinone methyltransferase</fullName>
        <ecNumber evidence="2">2.1.1.163</ecNumber>
    </submittedName>
</protein>
<dbReference type="EMBL" id="CP042997">
    <property type="protein sequence ID" value="QEH35704.1"/>
    <property type="molecule type" value="Genomic_DNA"/>
</dbReference>
<dbReference type="GO" id="GO:0043770">
    <property type="term" value="F:demethylmenaquinone methyltransferase activity"/>
    <property type="evidence" value="ECO:0007669"/>
    <property type="project" value="UniProtKB-EC"/>
</dbReference>
<keyword evidence="2" id="KW-0808">Transferase</keyword>
<dbReference type="InterPro" id="IPR013216">
    <property type="entry name" value="Methyltransf_11"/>
</dbReference>